<dbReference type="EMBL" id="JAQQWM010000005">
    <property type="protein sequence ID" value="KAK8063203.1"/>
    <property type="molecule type" value="Genomic_DNA"/>
</dbReference>
<protein>
    <recommendedName>
        <fullName evidence="4">C2H2-type domain-containing protein</fullName>
    </recommendedName>
</protein>
<evidence type="ECO:0008006" key="4">
    <source>
        <dbReference type="Google" id="ProtNLM"/>
    </source>
</evidence>
<accession>A0ABR1UW94</accession>
<reference evidence="2 3" key="1">
    <citation type="submission" date="2023-01" db="EMBL/GenBank/DDBJ databases">
        <title>Analysis of 21 Apiospora genomes using comparative genomics revels a genus with tremendous synthesis potential of carbohydrate active enzymes and secondary metabolites.</title>
        <authorList>
            <person name="Sorensen T."/>
        </authorList>
    </citation>
    <scope>NUCLEOTIDE SEQUENCE [LARGE SCALE GENOMIC DNA]</scope>
    <source>
        <strain evidence="2 3">CBS 83171</strain>
    </source>
</reference>
<dbReference type="PANTHER" id="PTHR38166:SF1">
    <property type="entry name" value="C2H2-TYPE DOMAIN-CONTAINING PROTEIN"/>
    <property type="match status" value="1"/>
</dbReference>
<organism evidence="2 3">
    <name type="scientific">Apiospora saccharicola</name>
    <dbReference type="NCBI Taxonomy" id="335842"/>
    <lineage>
        <taxon>Eukaryota</taxon>
        <taxon>Fungi</taxon>
        <taxon>Dikarya</taxon>
        <taxon>Ascomycota</taxon>
        <taxon>Pezizomycotina</taxon>
        <taxon>Sordariomycetes</taxon>
        <taxon>Xylariomycetidae</taxon>
        <taxon>Amphisphaeriales</taxon>
        <taxon>Apiosporaceae</taxon>
        <taxon>Apiospora</taxon>
    </lineage>
</organism>
<proteinExistence type="predicted"/>
<sequence length="245" mass="28189">MVDSGVGASSTRGRKRKKADMEESDLKPKLSTGGGLACPFYKDNTYKHVDCLCYSNFKELKYLKLHLDRCHLWPDYYCPSCLEKFEDPGQRDEHIVARECPQRKLPYSGVSHDQQGKIKQITSVRRSGKTDKDKWYEIWDVLFPGKERPDSPHRYQVEHEIALTIMQGGYLQTSRFQQILASHWPELPGDQEQRMIDFISDMLKDHARYAEAKRANATAGVPSAELLMLNQWVHEGPGEESNVVE</sequence>
<evidence type="ECO:0000313" key="3">
    <source>
        <dbReference type="Proteomes" id="UP001446871"/>
    </source>
</evidence>
<feature type="region of interest" description="Disordered" evidence="1">
    <location>
        <begin position="1"/>
        <end position="30"/>
    </location>
</feature>
<feature type="compositionally biased region" description="Basic and acidic residues" evidence="1">
    <location>
        <begin position="19"/>
        <end position="28"/>
    </location>
</feature>
<comment type="caution">
    <text evidence="2">The sequence shown here is derived from an EMBL/GenBank/DDBJ whole genome shotgun (WGS) entry which is preliminary data.</text>
</comment>
<gene>
    <name evidence="2" type="ORF">PG996_007855</name>
</gene>
<dbReference type="Proteomes" id="UP001446871">
    <property type="component" value="Unassembled WGS sequence"/>
</dbReference>
<evidence type="ECO:0000313" key="2">
    <source>
        <dbReference type="EMBL" id="KAK8063203.1"/>
    </source>
</evidence>
<dbReference type="PANTHER" id="PTHR38166">
    <property type="entry name" value="C2H2-TYPE DOMAIN-CONTAINING PROTEIN-RELATED"/>
    <property type="match status" value="1"/>
</dbReference>
<keyword evidence="3" id="KW-1185">Reference proteome</keyword>
<name>A0ABR1UW94_9PEZI</name>
<evidence type="ECO:0000256" key="1">
    <source>
        <dbReference type="SAM" id="MobiDB-lite"/>
    </source>
</evidence>